<evidence type="ECO:0000259" key="1">
    <source>
        <dbReference type="Pfam" id="PF01872"/>
    </source>
</evidence>
<gene>
    <name evidence="2" type="ORF">GCM10009754_35610</name>
</gene>
<accession>A0ABN2R0S3</accession>
<comment type="caution">
    <text evidence="2">The sequence shown here is derived from an EMBL/GenBank/DDBJ whole genome shotgun (WGS) entry which is preliminary data.</text>
</comment>
<reference evidence="2 3" key="1">
    <citation type="journal article" date="2019" name="Int. J. Syst. Evol. Microbiol.">
        <title>The Global Catalogue of Microorganisms (GCM) 10K type strain sequencing project: providing services to taxonomists for standard genome sequencing and annotation.</title>
        <authorList>
            <consortium name="The Broad Institute Genomics Platform"/>
            <consortium name="The Broad Institute Genome Sequencing Center for Infectious Disease"/>
            <person name="Wu L."/>
            <person name="Ma J."/>
        </authorList>
    </citation>
    <scope>NUCLEOTIDE SEQUENCE [LARGE SCALE GENOMIC DNA]</scope>
    <source>
        <strain evidence="2 3">JCM 14545</strain>
    </source>
</reference>
<organism evidence="2 3">
    <name type="scientific">Amycolatopsis minnesotensis</name>
    <dbReference type="NCBI Taxonomy" id="337894"/>
    <lineage>
        <taxon>Bacteria</taxon>
        <taxon>Bacillati</taxon>
        <taxon>Actinomycetota</taxon>
        <taxon>Actinomycetes</taxon>
        <taxon>Pseudonocardiales</taxon>
        <taxon>Pseudonocardiaceae</taxon>
        <taxon>Amycolatopsis</taxon>
    </lineage>
</organism>
<protein>
    <submittedName>
        <fullName evidence="2">Dihydrofolate reductase family protein</fullName>
    </submittedName>
</protein>
<dbReference type="SUPFAM" id="SSF53597">
    <property type="entry name" value="Dihydrofolate reductase-like"/>
    <property type="match status" value="1"/>
</dbReference>
<dbReference type="RefSeq" id="WP_344419396.1">
    <property type="nucleotide sequence ID" value="NZ_BAAANN010000013.1"/>
</dbReference>
<proteinExistence type="predicted"/>
<sequence length="185" mass="21197">MRKIIQSMSVSLEGYFEGPNREIDWHLIDDELHTHLNEKLRPMSGFLDGRRTYENMVAYWPTADRNPAISGPTAEFAAIWRDKPKTVFSRTLERAEWNTTIKREVVVDEITALKEKPGGDLALGGADLAETFRRHDLIDEYHVYVHPVLIGRGRPLFGDSDAQKQLKLIDTETFSNGVILLRYQA</sequence>
<feature type="domain" description="Bacterial bifunctional deaminase-reductase C-terminal" evidence="1">
    <location>
        <begin position="2"/>
        <end position="180"/>
    </location>
</feature>
<dbReference type="InterPro" id="IPR024072">
    <property type="entry name" value="DHFR-like_dom_sf"/>
</dbReference>
<dbReference type="Proteomes" id="UP001501116">
    <property type="component" value="Unassembled WGS sequence"/>
</dbReference>
<dbReference type="PANTHER" id="PTHR38011">
    <property type="entry name" value="DIHYDROFOLATE REDUCTASE FAMILY PROTEIN (AFU_ORTHOLOGUE AFUA_8G06820)"/>
    <property type="match status" value="1"/>
</dbReference>
<evidence type="ECO:0000313" key="2">
    <source>
        <dbReference type="EMBL" id="GAA1961516.1"/>
    </source>
</evidence>
<dbReference type="PANTHER" id="PTHR38011:SF11">
    <property type="entry name" value="2,5-DIAMINO-6-RIBOSYLAMINO-4(3H)-PYRIMIDINONE 5'-PHOSPHATE REDUCTASE"/>
    <property type="match status" value="1"/>
</dbReference>
<dbReference type="InterPro" id="IPR050765">
    <property type="entry name" value="Riboflavin_Biosynth_HTPR"/>
</dbReference>
<name>A0ABN2R0S3_9PSEU</name>
<dbReference type="InterPro" id="IPR002734">
    <property type="entry name" value="RibDG_C"/>
</dbReference>
<evidence type="ECO:0000313" key="3">
    <source>
        <dbReference type="Proteomes" id="UP001501116"/>
    </source>
</evidence>
<dbReference type="Gene3D" id="3.40.430.10">
    <property type="entry name" value="Dihydrofolate Reductase, subunit A"/>
    <property type="match status" value="1"/>
</dbReference>
<dbReference type="Pfam" id="PF01872">
    <property type="entry name" value="RibD_C"/>
    <property type="match status" value="1"/>
</dbReference>
<dbReference type="EMBL" id="BAAANN010000013">
    <property type="protein sequence ID" value="GAA1961516.1"/>
    <property type="molecule type" value="Genomic_DNA"/>
</dbReference>
<keyword evidence="3" id="KW-1185">Reference proteome</keyword>